<name>A0A8K1MER2_9PEZI</name>
<dbReference type="AlphaFoldDB" id="A0A8K1MER2"/>
<geneLocation type="mitochondrion" evidence="2"/>
<accession>A0A8K1MER2</accession>
<protein>
    <submittedName>
        <fullName evidence="2">Uncharacterized protein</fullName>
    </submittedName>
</protein>
<evidence type="ECO:0000256" key="1">
    <source>
        <dbReference type="SAM" id="MobiDB-lite"/>
    </source>
</evidence>
<gene>
    <name evidence="2" type="primary">orf130A</name>
</gene>
<proteinExistence type="predicted"/>
<dbReference type="GeneID" id="68665317"/>
<keyword evidence="2" id="KW-0496">Mitochondrion</keyword>
<sequence length="130" mass="14090">MEGRGGAAPLPSVYFLMEINERGGAAPIISIWAVSAKVPCTCIWCPSVGHRYVPARRIERRGARSPPPLQGGRPEGAPPRFTRRFTWSLLLALTSLGGESSLLGHRVFGTPPPPAGRPAPFNYLFMNKPN</sequence>
<dbReference type="RefSeq" id="YP_010218666.1">
    <property type="nucleotide sequence ID" value="NC_058917.1"/>
</dbReference>
<reference evidence="2" key="1">
    <citation type="submission" date="2021-01" db="EMBL/GenBank/DDBJ databases">
        <authorList>
            <person name="Sun H.-H."/>
            <person name="Zhang S."/>
            <person name="Zhang Y.-J."/>
        </authorList>
    </citation>
    <scope>NUCLEOTIDE SEQUENCE</scope>
    <source>
        <strain evidence="2">CMM1</strain>
    </source>
</reference>
<feature type="region of interest" description="Disordered" evidence="1">
    <location>
        <begin position="59"/>
        <end position="80"/>
    </location>
</feature>
<dbReference type="EMBL" id="MW538937">
    <property type="protein sequence ID" value="UBU98374.1"/>
    <property type="molecule type" value="Genomic_DNA"/>
</dbReference>
<organism evidence="2">
    <name type="scientific">Morchella brunnea</name>
    <dbReference type="NCBI Taxonomy" id="1174671"/>
    <lineage>
        <taxon>Eukaryota</taxon>
        <taxon>Fungi</taxon>
        <taxon>Dikarya</taxon>
        <taxon>Ascomycota</taxon>
        <taxon>Pezizomycotina</taxon>
        <taxon>Pezizomycetes</taxon>
        <taxon>Pezizales</taxon>
        <taxon>Morchellaceae</taxon>
        <taxon>Morchella</taxon>
    </lineage>
</organism>
<evidence type="ECO:0000313" key="2">
    <source>
        <dbReference type="EMBL" id="UBU98374.1"/>
    </source>
</evidence>